<dbReference type="InterPro" id="IPR000835">
    <property type="entry name" value="HTH_MarR-typ"/>
</dbReference>
<dbReference type="InterPro" id="IPR036390">
    <property type="entry name" value="WH_DNA-bd_sf"/>
</dbReference>
<reference evidence="5 6" key="1">
    <citation type="journal article" date="2021" name="Int. J. Syst. Evol. Microbiol.">
        <title>Reticulibacter mediterranei gen. nov., sp. nov., within the new family Reticulibacteraceae fam. nov., and Ktedonospora formicarum gen. nov., sp. nov., Ktedonobacter robiniae sp. nov., Dictyobacter formicarum sp. nov. and Dictyobacter arantiisoli sp. nov., belonging to the class Ktedonobacteria.</title>
        <authorList>
            <person name="Yabe S."/>
            <person name="Zheng Y."/>
            <person name="Wang C.M."/>
            <person name="Sakai Y."/>
            <person name="Abe K."/>
            <person name="Yokota A."/>
            <person name="Donadio S."/>
            <person name="Cavaletti L."/>
            <person name="Monciardini P."/>
        </authorList>
    </citation>
    <scope>NUCLEOTIDE SEQUENCE [LARGE SCALE GENOMIC DNA]</scope>
    <source>
        <strain evidence="5 6">SOSP1-9</strain>
    </source>
</reference>
<dbReference type="InterPro" id="IPR036388">
    <property type="entry name" value="WH-like_DNA-bd_sf"/>
</dbReference>
<evidence type="ECO:0000313" key="6">
    <source>
        <dbReference type="Proteomes" id="UP000635565"/>
    </source>
</evidence>
<evidence type="ECO:0000259" key="4">
    <source>
        <dbReference type="PROSITE" id="PS50995"/>
    </source>
</evidence>
<keyword evidence="2" id="KW-0238">DNA-binding</keyword>
<keyword evidence="6" id="KW-1185">Reference proteome</keyword>
<evidence type="ECO:0000256" key="3">
    <source>
        <dbReference type="ARBA" id="ARBA00023163"/>
    </source>
</evidence>
<dbReference type="PANTHER" id="PTHR42756">
    <property type="entry name" value="TRANSCRIPTIONAL REGULATOR, MARR"/>
    <property type="match status" value="1"/>
</dbReference>
<comment type="caution">
    <text evidence="5">The sequence shown here is derived from an EMBL/GenBank/DDBJ whole genome shotgun (WGS) entry which is preliminary data.</text>
</comment>
<protein>
    <recommendedName>
        <fullName evidence="4">HTH marR-type domain-containing protein</fullName>
    </recommendedName>
</protein>
<organism evidence="5 6">
    <name type="scientific">Dictyobacter formicarum</name>
    <dbReference type="NCBI Taxonomy" id="2778368"/>
    <lineage>
        <taxon>Bacteria</taxon>
        <taxon>Bacillati</taxon>
        <taxon>Chloroflexota</taxon>
        <taxon>Ktedonobacteria</taxon>
        <taxon>Ktedonobacterales</taxon>
        <taxon>Dictyobacteraceae</taxon>
        <taxon>Dictyobacter</taxon>
    </lineage>
</organism>
<dbReference type="PRINTS" id="PR00598">
    <property type="entry name" value="HTHMARR"/>
</dbReference>
<dbReference type="SUPFAM" id="SSF46785">
    <property type="entry name" value="Winged helix' DNA-binding domain"/>
    <property type="match status" value="1"/>
</dbReference>
<keyword evidence="1" id="KW-0805">Transcription regulation</keyword>
<dbReference type="PANTHER" id="PTHR42756:SF1">
    <property type="entry name" value="TRANSCRIPTIONAL REPRESSOR OF EMRAB OPERON"/>
    <property type="match status" value="1"/>
</dbReference>
<dbReference type="EMBL" id="BNJJ01000042">
    <property type="protein sequence ID" value="GHO89662.1"/>
    <property type="molecule type" value="Genomic_DNA"/>
</dbReference>
<feature type="domain" description="HTH marR-type" evidence="4">
    <location>
        <begin position="1"/>
        <end position="66"/>
    </location>
</feature>
<sequence length="94" mass="10721">MTRWGVVRQERDPADKRVQRVYLTEQGKQLESLLIPEAECVNAQALQGFTEEEVAFLIDFLSRACANMQKTSVKERRISFSRESSDGGENNTIL</sequence>
<evidence type="ECO:0000313" key="5">
    <source>
        <dbReference type="EMBL" id="GHO89662.1"/>
    </source>
</evidence>
<keyword evidence="3" id="KW-0804">Transcription</keyword>
<evidence type="ECO:0000256" key="2">
    <source>
        <dbReference type="ARBA" id="ARBA00023125"/>
    </source>
</evidence>
<dbReference type="Proteomes" id="UP000635565">
    <property type="component" value="Unassembled WGS sequence"/>
</dbReference>
<gene>
    <name evidence="5" type="ORF">KSZ_76680</name>
</gene>
<accession>A0ABQ3VUV0</accession>
<name>A0ABQ3VUV0_9CHLR</name>
<proteinExistence type="predicted"/>
<dbReference type="Gene3D" id="1.10.10.10">
    <property type="entry name" value="Winged helix-like DNA-binding domain superfamily/Winged helix DNA-binding domain"/>
    <property type="match status" value="1"/>
</dbReference>
<evidence type="ECO:0000256" key="1">
    <source>
        <dbReference type="ARBA" id="ARBA00023015"/>
    </source>
</evidence>
<dbReference type="PROSITE" id="PS50995">
    <property type="entry name" value="HTH_MARR_2"/>
    <property type="match status" value="1"/>
</dbReference>